<keyword evidence="9" id="KW-1185">Reference proteome</keyword>
<dbReference type="InterPro" id="IPR015424">
    <property type="entry name" value="PyrdxlP-dep_Trfase"/>
</dbReference>
<dbReference type="EC" id="2.6.1.-" evidence="6"/>
<reference evidence="8 9" key="1">
    <citation type="journal article" date="2010" name="Stand. Genomic Sci.">
        <title>Complete genome sequence of Aminobacterium colombiense type strain (ALA-1).</title>
        <authorList>
            <person name="Chertkov O."/>
            <person name="Sikorski J."/>
            <person name="Brambilla E."/>
            <person name="Lapidus A."/>
            <person name="Copeland A."/>
            <person name="Glavina Del Rio T."/>
            <person name="Nolan M."/>
            <person name="Lucas S."/>
            <person name="Tice H."/>
            <person name="Cheng J.F."/>
            <person name="Han C."/>
            <person name="Detter J.C."/>
            <person name="Bruce D."/>
            <person name="Tapia R."/>
            <person name="Goodwin L."/>
            <person name="Pitluck S."/>
            <person name="Liolios K."/>
            <person name="Ivanova N."/>
            <person name="Mavromatis K."/>
            <person name="Ovchinnikova G."/>
            <person name="Pati A."/>
            <person name="Chen A."/>
            <person name="Palaniappan K."/>
            <person name="Land M."/>
            <person name="Hauser L."/>
            <person name="Chang Y.J."/>
            <person name="Jeffries C.D."/>
            <person name="Spring S."/>
            <person name="Rohde M."/>
            <person name="Goker M."/>
            <person name="Bristow J."/>
            <person name="Eisen J.A."/>
            <person name="Markowitz V."/>
            <person name="Hugenholtz P."/>
            <person name="Kyrpides N.C."/>
            <person name="Klenk H.P."/>
        </authorList>
    </citation>
    <scope>NUCLEOTIDE SEQUENCE [LARGE SCALE GENOMIC DNA]</scope>
    <source>
        <strain evidence="9">DSM 12261 / ALA-1</strain>
    </source>
</reference>
<evidence type="ECO:0000256" key="5">
    <source>
        <dbReference type="ARBA" id="ARBA00022898"/>
    </source>
</evidence>
<dbReference type="Gene3D" id="3.40.640.10">
    <property type="entry name" value="Type I PLP-dependent aspartate aminotransferase-like (Major domain)"/>
    <property type="match status" value="1"/>
</dbReference>
<evidence type="ECO:0000256" key="4">
    <source>
        <dbReference type="ARBA" id="ARBA00022679"/>
    </source>
</evidence>
<dbReference type="PANTHER" id="PTHR46383:SF2">
    <property type="entry name" value="AMINOTRANSFERASE"/>
    <property type="match status" value="1"/>
</dbReference>
<proteinExistence type="inferred from homology"/>
<organism evidence="8 9">
    <name type="scientific">Aminobacterium colombiense (strain DSM 12261 / ALA-1)</name>
    <dbReference type="NCBI Taxonomy" id="572547"/>
    <lineage>
        <taxon>Bacteria</taxon>
        <taxon>Thermotogati</taxon>
        <taxon>Synergistota</taxon>
        <taxon>Synergistia</taxon>
        <taxon>Synergistales</taxon>
        <taxon>Aminobacteriaceae</taxon>
        <taxon>Aminobacterium</taxon>
    </lineage>
</organism>
<dbReference type="OrthoDB" id="9802328at2"/>
<dbReference type="HOGENOM" id="CLU_017584_4_3_0"/>
<dbReference type="AlphaFoldDB" id="D5EH33"/>
<accession>D5EH33</accession>
<dbReference type="PROSITE" id="PS00105">
    <property type="entry name" value="AA_TRANSFER_CLASS_1"/>
    <property type="match status" value="1"/>
</dbReference>
<keyword evidence="5" id="KW-0663">Pyridoxal phosphate</keyword>
<dbReference type="InterPro" id="IPR004838">
    <property type="entry name" value="NHTrfase_class1_PyrdxlP-BS"/>
</dbReference>
<dbReference type="InterPro" id="IPR050596">
    <property type="entry name" value="AspAT/PAT-like"/>
</dbReference>
<dbReference type="Gene3D" id="3.90.1150.10">
    <property type="entry name" value="Aspartate Aminotransferase, domain 1"/>
    <property type="match status" value="1"/>
</dbReference>
<comment type="cofactor">
    <cofactor evidence="1 6">
        <name>pyridoxal 5'-phosphate</name>
        <dbReference type="ChEBI" id="CHEBI:597326"/>
    </cofactor>
</comment>
<dbReference type="InterPro" id="IPR004839">
    <property type="entry name" value="Aminotransferase_I/II_large"/>
</dbReference>
<feature type="domain" description="Aminotransferase class I/classII large" evidence="7">
    <location>
        <begin position="37"/>
        <end position="379"/>
    </location>
</feature>
<protein>
    <recommendedName>
        <fullName evidence="6">Aminotransferase</fullName>
        <ecNumber evidence="6">2.6.1.-</ecNumber>
    </recommendedName>
</protein>
<dbReference type="EMBL" id="CP001997">
    <property type="protein sequence ID" value="ADE57865.1"/>
    <property type="molecule type" value="Genomic_DNA"/>
</dbReference>
<dbReference type="CDD" id="cd00609">
    <property type="entry name" value="AAT_like"/>
    <property type="match status" value="1"/>
</dbReference>
<dbReference type="GO" id="GO:0008483">
    <property type="term" value="F:transaminase activity"/>
    <property type="evidence" value="ECO:0007669"/>
    <property type="project" value="UniProtKB-KW"/>
</dbReference>
<keyword evidence="3 6" id="KW-0032">Aminotransferase</keyword>
<evidence type="ECO:0000313" key="9">
    <source>
        <dbReference type="Proteomes" id="UP000002366"/>
    </source>
</evidence>
<dbReference type="GO" id="GO:0006520">
    <property type="term" value="P:amino acid metabolic process"/>
    <property type="evidence" value="ECO:0007669"/>
    <property type="project" value="InterPro"/>
</dbReference>
<evidence type="ECO:0000256" key="1">
    <source>
        <dbReference type="ARBA" id="ARBA00001933"/>
    </source>
</evidence>
<evidence type="ECO:0000256" key="6">
    <source>
        <dbReference type="RuleBase" id="RU000481"/>
    </source>
</evidence>
<dbReference type="PANTHER" id="PTHR46383">
    <property type="entry name" value="ASPARTATE AMINOTRANSFERASE"/>
    <property type="match status" value="1"/>
</dbReference>
<dbReference type="InterPro" id="IPR015422">
    <property type="entry name" value="PyrdxlP-dep_Trfase_small"/>
</dbReference>
<dbReference type="SUPFAM" id="SSF53383">
    <property type="entry name" value="PLP-dependent transferases"/>
    <property type="match status" value="1"/>
</dbReference>
<dbReference type="FunFam" id="3.40.640.10:FF:000033">
    <property type="entry name" value="Aspartate aminotransferase"/>
    <property type="match status" value="1"/>
</dbReference>
<dbReference type="InterPro" id="IPR015421">
    <property type="entry name" value="PyrdxlP-dep_Trfase_major"/>
</dbReference>
<dbReference type="GO" id="GO:0030170">
    <property type="term" value="F:pyridoxal phosphate binding"/>
    <property type="evidence" value="ECO:0007669"/>
    <property type="project" value="InterPro"/>
</dbReference>
<evidence type="ECO:0000256" key="2">
    <source>
        <dbReference type="ARBA" id="ARBA00007441"/>
    </source>
</evidence>
<dbReference type="RefSeq" id="WP_013049127.1">
    <property type="nucleotide sequence ID" value="NC_014011.1"/>
</dbReference>
<dbReference type="eggNOG" id="COG0436">
    <property type="taxonomic scope" value="Bacteria"/>
</dbReference>
<dbReference type="STRING" id="572547.Amico_1752"/>
<gene>
    <name evidence="8" type="ordered locus">Amico_1752</name>
</gene>
<evidence type="ECO:0000259" key="7">
    <source>
        <dbReference type="Pfam" id="PF00155"/>
    </source>
</evidence>
<name>D5EH33_AMICL</name>
<evidence type="ECO:0000256" key="3">
    <source>
        <dbReference type="ARBA" id="ARBA00022576"/>
    </source>
</evidence>
<keyword evidence="4 6" id="KW-0808">Transferase</keyword>
<sequence length="391" mass="43314">MKLYEKSARMQQCSFEGGIRDIFEAALKLESKGQKIYHLEIGRPDFDSPECAKKAAIQALEEGFVHYTSMNGIPSLREAIAEHERKKGCLFGPQNVIVTSGASEALLTSMMGLLNPGDEIILPTPCFVSYREQALLAGAVPVMIPSFLENRYQLDMESIKKALTPRTKMIIINSPNNPTGALMHRGDVEELIALVQGKDIWVVTDECYSDFIYDNEHVSIASYPEMKKQVILVSSTSKTFSMTGWRIGYLMAPEPVLPFLSKAHLMTISCANSFAQVGAAEAYKSGAAHTQEMVAAFKERRNIVVSALNRCPGIKFPDPQGAFYVLPSIEKLNMKPLDFAKELMERYGVAITPGNAFGIDNHVRIAYAIPAEDLRQAMEGFVALYNEKIRG</sequence>
<dbReference type="Pfam" id="PF00155">
    <property type="entry name" value="Aminotran_1_2"/>
    <property type="match status" value="1"/>
</dbReference>
<evidence type="ECO:0000313" key="8">
    <source>
        <dbReference type="EMBL" id="ADE57865.1"/>
    </source>
</evidence>
<comment type="similarity">
    <text evidence="2 6">Belongs to the class-I pyridoxal-phosphate-dependent aminotransferase family.</text>
</comment>
<dbReference type="KEGG" id="aco:Amico_1752"/>
<dbReference type="Proteomes" id="UP000002366">
    <property type="component" value="Chromosome"/>
</dbReference>